<comment type="subcellular location">
    <subcellularLocation>
        <location evidence="2">Nucleus</location>
        <location evidence="2">Nucleolus</location>
    </subcellularLocation>
</comment>
<dbReference type="Proteomes" id="UP000887013">
    <property type="component" value="Unassembled WGS sequence"/>
</dbReference>
<accession>A0A8X6U1Z3</accession>
<evidence type="ECO:0000256" key="2">
    <source>
        <dbReference type="ARBA" id="ARBA00004604"/>
    </source>
</evidence>
<dbReference type="InterPro" id="IPR008610">
    <property type="entry name" value="Ebp2"/>
</dbReference>
<dbReference type="PANTHER" id="PTHR13028:SF0">
    <property type="entry name" value="RRNA-PROCESSING PROTEIN EBP2-RELATED"/>
    <property type="match status" value="1"/>
</dbReference>
<name>A0A8X6U1Z3_NEPPI</name>
<evidence type="ECO:0000256" key="7">
    <source>
        <dbReference type="SAM" id="Coils"/>
    </source>
</evidence>
<protein>
    <submittedName>
        <fullName evidence="9">Probable rRNA-processing protein EBP2</fullName>
    </submittedName>
</protein>
<dbReference type="PANTHER" id="PTHR13028">
    <property type="entry name" value="RRNA PROCESSING PROTEIN EBNA1-BINDING PROTEIN-RELATED"/>
    <property type="match status" value="1"/>
</dbReference>
<proteinExistence type="inferred from homology"/>
<feature type="region of interest" description="Disordered" evidence="8">
    <location>
        <begin position="199"/>
        <end position="252"/>
    </location>
</feature>
<comment type="caution">
    <text evidence="9">The sequence shown here is derived from an EMBL/GenBank/DDBJ whole genome shotgun (WGS) entry which is preliminary data.</text>
</comment>
<feature type="coiled-coil region" evidence="7">
    <location>
        <begin position="165"/>
        <end position="197"/>
    </location>
</feature>
<evidence type="ECO:0000256" key="8">
    <source>
        <dbReference type="SAM" id="MobiDB-lite"/>
    </source>
</evidence>
<evidence type="ECO:0000313" key="9">
    <source>
        <dbReference type="EMBL" id="GFT71862.1"/>
    </source>
</evidence>
<gene>
    <name evidence="9" type="primary">ebna1bp2</name>
    <name evidence="9" type="ORF">NPIL_114811</name>
</gene>
<comment type="similarity">
    <text evidence="3">Belongs to the EBP2 family.</text>
</comment>
<keyword evidence="10" id="KW-1185">Reference proteome</keyword>
<dbReference type="GO" id="GO:0034399">
    <property type="term" value="C:nuclear periphery"/>
    <property type="evidence" value="ECO:0007669"/>
    <property type="project" value="TreeGrafter"/>
</dbReference>
<dbReference type="GO" id="GO:0006364">
    <property type="term" value="P:rRNA processing"/>
    <property type="evidence" value="ECO:0007669"/>
    <property type="project" value="TreeGrafter"/>
</dbReference>
<reference evidence="9" key="1">
    <citation type="submission" date="2020-08" db="EMBL/GenBank/DDBJ databases">
        <title>Multicomponent nature underlies the extraordinary mechanical properties of spider dragline silk.</title>
        <authorList>
            <person name="Kono N."/>
            <person name="Nakamura H."/>
            <person name="Mori M."/>
            <person name="Yoshida Y."/>
            <person name="Ohtoshi R."/>
            <person name="Malay A.D."/>
            <person name="Moran D.A.P."/>
            <person name="Tomita M."/>
            <person name="Numata K."/>
            <person name="Arakawa K."/>
        </authorList>
    </citation>
    <scope>NUCLEOTIDE SEQUENCE</scope>
</reference>
<sequence length="273" mass="31127">METNSLTKIIFLSLKVKKMSDLSDASVEDDYVENIPDIIRREIIPINNVVGLQEKLKDIQLHFDWIEKLDISIQTNSLEVDNGLKETAVDTAAEHDFKREMLFYNQALAGVHKAFKRLKKLGIPTKRPDDFLAEMAKSDSQMFKVRDKLLSKQMAVERTEKVRTIREQKKQSKKIQREIIEDRKKEKKKMINALKKTKKGKMGADKLLGDNKPGNKKNKKRRDAKDIKYGYGGKKRGSKYNTADSSAAVHSKNKGGKVCITYVLLYAGPAPSE</sequence>
<evidence type="ECO:0000256" key="3">
    <source>
        <dbReference type="ARBA" id="ARBA00007336"/>
    </source>
</evidence>
<dbReference type="EMBL" id="BMAW01070117">
    <property type="protein sequence ID" value="GFT71862.1"/>
    <property type="molecule type" value="Genomic_DNA"/>
</dbReference>
<evidence type="ECO:0000313" key="10">
    <source>
        <dbReference type="Proteomes" id="UP000887013"/>
    </source>
</evidence>
<keyword evidence="6" id="KW-0539">Nucleus</keyword>
<keyword evidence="5 7" id="KW-0175">Coiled coil</keyword>
<dbReference type="AlphaFoldDB" id="A0A8X6U1Z3"/>
<keyword evidence="4" id="KW-0690">Ribosome biogenesis</keyword>
<evidence type="ECO:0000256" key="6">
    <source>
        <dbReference type="ARBA" id="ARBA00023242"/>
    </source>
</evidence>
<dbReference type="GO" id="GO:0030687">
    <property type="term" value="C:preribosome, large subunit precursor"/>
    <property type="evidence" value="ECO:0007669"/>
    <property type="project" value="TreeGrafter"/>
</dbReference>
<dbReference type="OrthoDB" id="443772at2759"/>
<organism evidence="9 10">
    <name type="scientific">Nephila pilipes</name>
    <name type="common">Giant wood spider</name>
    <name type="synonym">Nephila maculata</name>
    <dbReference type="NCBI Taxonomy" id="299642"/>
    <lineage>
        <taxon>Eukaryota</taxon>
        <taxon>Metazoa</taxon>
        <taxon>Ecdysozoa</taxon>
        <taxon>Arthropoda</taxon>
        <taxon>Chelicerata</taxon>
        <taxon>Arachnida</taxon>
        <taxon>Araneae</taxon>
        <taxon>Araneomorphae</taxon>
        <taxon>Entelegynae</taxon>
        <taxon>Araneoidea</taxon>
        <taxon>Nephilidae</taxon>
        <taxon>Nephila</taxon>
    </lineage>
</organism>
<evidence type="ECO:0000256" key="5">
    <source>
        <dbReference type="ARBA" id="ARBA00023054"/>
    </source>
</evidence>
<comment type="function">
    <text evidence="1">Required for the processing of the 27S pre-rRNA.</text>
</comment>
<evidence type="ECO:0000256" key="1">
    <source>
        <dbReference type="ARBA" id="ARBA00003387"/>
    </source>
</evidence>
<dbReference type="Pfam" id="PF05890">
    <property type="entry name" value="Ebp2"/>
    <property type="match status" value="1"/>
</dbReference>
<dbReference type="GO" id="GO:0042273">
    <property type="term" value="P:ribosomal large subunit biogenesis"/>
    <property type="evidence" value="ECO:0007669"/>
    <property type="project" value="TreeGrafter"/>
</dbReference>
<evidence type="ECO:0000256" key="4">
    <source>
        <dbReference type="ARBA" id="ARBA00022517"/>
    </source>
</evidence>
<dbReference type="GO" id="GO:0005730">
    <property type="term" value="C:nucleolus"/>
    <property type="evidence" value="ECO:0007669"/>
    <property type="project" value="UniProtKB-SubCell"/>
</dbReference>